<reference evidence="2" key="1">
    <citation type="submission" date="2023-06" db="EMBL/GenBank/DDBJ databases">
        <title>Survivors Of The Sea: Transcriptome response of Skeletonema marinoi to long-term dormancy.</title>
        <authorList>
            <person name="Pinder M.I.M."/>
            <person name="Kourtchenko O."/>
            <person name="Robertson E.K."/>
            <person name="Larsson T."/>
            <person name="Maumus F."/>
            <person name="Osuna-Cruz C.M."/>
            <person name="Vancaester E."/>
            <person name="Stenow R."/>
            <person name="Vandepoele K."/>
            <person name="Ploug H."/>
            <person name="Bruchert V."/>
            <person name="Godhe A."/>
            <person name="Topel M."/>
        </authorList>
    </citation>
    <scope>NUCLEOTIDE SEQUENCE</scope>
    <source>
        <strain evidence="2">R05AC</strain>
    </source>
</reference>
<feature type="region of interest" description="Disordered" evidence="1">
    <location>
        <begin position="1"/>
        <end position="173"/>
    </location>
</feature>
<dbReference type="EMBL" id="JATAAI010000007">
    <property type="protein sequence ID" value="KAK1744606.1"/>
    <property type="molecule type" value="Genomic_DNA"/>
</dbReference>
<evidence type="ECO:0000313" key="2">
    <source>
        <dbReference type="EMBL" id="KAK1744606.1"/>
    </source>
</evidence>
<evidence type="ECO:0000313" key="3">
    <source>
        <dbReference type="Proteomes" id="UP001224775"/>
    </source>
</evidence>
<protein>
    <submittedName>
        <fullName evidence="2">Uncharacterized protein</fullName>
    </submittedName>
</protein>
<gene>
    <name evidence="2" type="ORF">QTG54_005139</name>
</gene>
<name>A0AAD8YDP0_9STRA</name>
<sequence>MSSLALSIKPRNAAASGSSSGQQMRRSRSTSAYTQQRMSLATSIPTSSTRRQKKSYTQTLVEQRNKSKQQQQQQRLVRSRSSTPRQNKKGGFKTSTPMALLSTSARKDPTLARNKYFFQKKSNNNNNNTTARDDFGTTRSTNQDSSREDNGIVATTEDDNNVPPPPPKRKVEPEATTLIDQFGDAVVDANDAMVAIVCDNKAVARVIFPYMDGDYHHVPNDGGGEKAEENSVQHDFYTGLNCTLSEEGFEATPTALFGVGENAENGVGGGGAVAAAGGATAAVGVFSIGKLGMLMKRQKKVKKSGKSSSDAKADADTDAEPADESKIVTANTDEGLEEGVEVQQGRAALGDSQGLTQEAEVLLSIYDPELDKSMRGGEQVFDEGTIVEGQDLELEMLGDRNVLALGYGAFAVCGGDDNTIITSDQREMTLQDYANPAQQIEPILEDDVNSILDSTQRDQAKKSKKEKLLQEKRAVLRRMKARNLYAAKKALAARESKAKQSSRAKPVLADDTTIVSDLQQEWTLDDHSNEKKKLPAEELIFDSSNTIVTSENRECTLDDYTKPKLFSRISSFKSKNGSDVKPSLENDETVPTSENRETLNIYSKPGSVTSNGSPTDKSVESKASKAQSKVKQNAGNGVAVTEDVNGSSSKNRREVESKTETREEEKMQAHTLLAAFNNGDLMLKSFEVDDGISMHSSISMATDLKSDGPGRQRSYPRPRSRLSRLSRYTEEGSRYSAEEESRYSAEGDSRYTEDDSIDIEESFTEESETSSMDASCKGKASWWNVLS</sequence>
<accession>A0AAD8YDP0</accession>
<proteinExistence type="predicted"/>
<feature type="compositionally biased region" description="Basic and acidic residues" evidence="1">
    <location>
        <begin position="651"/>
        <end position="666"/>
    </location>
</feature>
<feature type="compositionally biased region" description="Basic and acidic residues" evidence="1">
    <location>
        <begin position="727"/>
        <end position="753"/>
    </location>
</feature>
<dbReference type="AlphaFoldDB" id="A0AAD8YDP0"/>
<dbReference type="Proteomes" id="UP001224775">
    <property type="component" value="Unassembled WGS sequence"/>
</dbReference>
<evidence type="ECO:0000256" key="1">
    <source>
        <dbReference type="SAM" id="MobiDB-lite"/>
    </source>
</evidence>
<feature type="compositionally biased region" description="Acidic residues" evidence="1">
    <location>
        <begin position="754"/>
        <end position="768"/>
    </location>
</feature>
<feature type="compositionally biased region" description="Polar residues" evidence="1">
    <location>
        <begin position="589"/>
        <end position="616"/>
    </location>
</feature>
<feature type="compositionally biased region" description="Basic residues" evidence="1">
    <location>
        <begin position="714"/>
        <end position="724"/>
    </location>
</feature>
<feature type="compositionally biased region" description="Polar residues" evidence="1">
    <location>
        <begin position="93"/>
        <end position="104"/>
    </location>
</feature>
<organism evidence="2 3">
    <name type="scientific">Skeletonema marinoi</name>
    <dbReference type="NCBI Taxonomy" id="267567"/>
    <lineage>
        <taxon>Eukaryota</taxon>
        <taxon>Sar</taxon>
        <taxon>Stramenopiles</taxon>
        <taxon>Ochrophyta</taxon>
        <taxon>Bacillariophyta</taxon>
        <taxon>Coscinodiscophyceae</taxon>
        <taxon>Thalassiosirophycidae</taxon>
        <taxon>Thalassiosirales</taxon>
        <taxon>Skeletonemataceae</taxon>
        <taxon>Skeletonema</taxon>
        <taxon>Skeletonema marinoi-dohrnii complex</taxon>
    </lineage>
</organism>
<feature type="region of interest" description="Disordered" evidence="1">
    <location>
        <begin position="700"/>
        <end position="787"/>
    </location>
</feature>
<feature type="compositionally biased region" description="Low complexity" evidence="1">
    <location>
        <begin position="68"/>
        <end position="82"/>
    </location>
</feature>
<feature type="compositionally biased region" description="Polar residues" evidence="1">
    <location>
        <begin position="32"/>
        <end position="62"/>
    </location>
</feature>
<feature type="compositionally biased region" description="Low complexity" evidence="1">
    <location>
        <begin position="13"/>
        <end position="24"/>
    </location>
</feature>
<keyword evidence="3" id="KW-1185">Reference proteome</keyword>
<comment type="caution">
    <text evidence="2">The sequence shown here is derived from an EMBL/GenBank/DDBJ whole genome shotgun (WGS) entry which is preliminary data.</text>
</comment>
<feature type="region of interest" description="Disordered" evidence="1">
    <location>
        <begin position="302"/>
        <end position="326"/>
    </location>
</feature>
<feature type="region of interest" description="Disordered" evidence="1">
    <location>
        <begin position="572"/>
        <end position="666"/>
    </location>
</feature>